<dbReference type="InterPro" id="IPR010914">
    <property type="entry name" value="RsgA_GTPase_dom"/>
</dbReference>
<accession>A0AAU9E7D8</accession>
<feature type="binding site" evidence="10">
    <location>
        <position position="295"/>
    </location>
    <ligand>
        <name>Zn(2+)</name>
        <dbReference type="ChEBI" id="CHEBI:29105"/>
    </ligand>
</feature>
<comment type="function">
    <text evidence="10">One of several proteins that assist in the late maturation steps of the functional core of the 30S ribosomal subunit. Helps release RbfA from mature subunits. May play a role in the assembly of ribosomal proteins into the subunit. Circularly permuted GTPase that catalyzes slow GTP hydrolysis, GTPase activity is stimulated by the 30S ribosomal subunit.</text>
</comment>
<dbReference type="GO" id="GO:0042274">
    <property type="term" value="P:ribosomal small subunit biogenesis"/>
    <property type="evidence" value="ECO:0007669"/>
    <property type="project" value="UniProtKB-UniRule"/>
</dbReference>
<dbReference type="InterPro" id="IPR030378">
    <property type="entry name" value="G_CP_dom"/>
</dbReference>
<feature type="domain" description="EngC GTPase" evidence="11">
    <location>
        <begin position="116"/>
        <end position="263"/>
    </location>
</feature>
<keyword evidence="14" id="KW-1185">Reference proteome</keyword>
<feature type="domain" description="CP-type G" evidence="12">
    <location>
        <begin position="107"/>
        <end position="265"/>
    </location>
</feature>
<protein>
    <recommendedName>
        <fullName evidence="10">Small ribosomal subunit biogenesis GTPase RsgA</fullName>
        <ecNumber evidence="10">3.6.1.-</ecNumber>
    </recommendedName>
</protein>
<sequence>MIENEMMKYGFNSFFQKEVKKLGLENKDLSGLNIARITEVHREKYKIINKYGEKSASLKGSVFYNDSINEIYPVVGDFVMAKQNELGEDIIFKVLSRKSKFSRMDTFNSKEQIVATNFDYVFIVSSLNDEFNIKRLERYLAISWESGATPIIVLTKSDLCENYDFYKNQIDKIDSFATVIKVSSFTGEGLDKLEKYINPYETIVFLGSSGVGKSTLVNRISDENIMKVNDIRVGDAKGKHTTTHRQLVVLKNGTMIIDTPGMREIGMWSASSGVDKTFSDIEEYASICKFTNCTHTKEPGCMIIDALATGKISEERWKNYKKLKKEVLFAKKKEDLNLRLKEKERRKKFAKQIRQKYKSVR</sequence>
<evidence type="ECO:0000256" key="8">
    <source>
        <dbReference type="ARBA" id="ARBA00022884"/>
    </source>
</evidence>
<feature type="binding site" evidence="10">
    <location>
        <position position="293"/>
    </location>
    <ligand>
        <name>Zn(2+)</name>
        <dbReference type="ChEBI" id="CHEBI:29105"/>
    </ligand>
</feature>
<evidence type="ECO:0000259" key="12">
    <source>
        <dbReference type="PROSITE" id="PS51721"/>
    </source>
</evidence>
<feature type="binding site" evidence="10">
    <location>
        <position position="301"/>
    </location>
    <ligand>
        <name>Zn(2+)</name>
        <dbReference type="ChEBI" id="CHEBI:29105"/>
    </ligand>
</feature>
<keyword evidence="6 10" id="KW-0378">Hydrolase</keyword>
<dbReference type="GO" id="GO:0046872">
    <property type="term" value="F:metal ion binding"/>
    <property type="evidence" value="ECO:0007669"/>
    <property type="project" value="UniProtKB-KW"/>
</dbReference>
<dbReference type="GO" id="GO:0005737">
    <property type="term" value="C:cytoplasm"/>
    <property type="evidence" value="ECO:0007669"/>
    <property type="project" value="UniProtKB-SubCell"/>
</dbReference>
<dbReference type="GO" id="GO:0019843">
    <property type="term" value="F:rRNA binding"/>
    <property type="evidence" value="ECO:0007669"/>
    <property type="project" value="UniProtKB-KW"/>
</dbReference>
<comment type="subunit">
    <text evidence="10">Monomer. Associates with 30S ribosomal subunit, binds 16S rRNA.</text>
</comment>
<feature type="binding site" evidence="10">
    <location>
        <position position="288"/>
    </location>
    <ligand>
        <name>Zn(2+)</name>
        <dbReference type="ChEBI" id="CHEBI:29105"/>
    </ligand>
</feature>
<evidence type="ECO:0000256" key="4">
    <source>
        <dbReference type="ARBA" id="ARBA00022730"/>
    </source>
</evidence>
<dbReference type="CDD" id="cd01854">
    <property type="entry name" value="YjeQ_EngC"/>
    <property type="match status" value="1"/>
</dbReference>
<name>A0AAU9E7D8_9FIRM</name>
<keyword evidence="5 10" id="KW-0547">Nucleotide-binding</keyword>
<comment type="cofactor">
    <cofactor evidence="10">
        <name>Zn(2+)</name>
        <dbReference type="ChEBI" id="CHEBI:29105"/>
    </cofactor>
    <text evidence="10">Binds 1 zinc ion per subunit.</text>
</comment>
<evidence type="ECO:0000256" key="10">
    <source>
        <dbReference type="HAMAP-Rule" id="MF_01820"/>
    </source>
</evidence>
<evidence type="ECO:0000313" key="14">
    <source>
        <dbReference type="Proteomes" id="UP001321786"/>
    </source>
</evidence>
<comment type="subcellular location">
    <subcellularLocation>
        <location evidence="10">Cytoplasm</location>
    </subcellularLocation>
</comment>
<dbReference type="PANTHER" id="PTHR32120">
    <property type="entry name" value="SMALL RIBOSOMAL SUBUNIT BIOGENESIS GTPASE RSGA"/>
    <property type="match status" value="1"/>
</dbReference>
<dbReference type="RefSeq" id="WP_338535633.1">
    <property type="nucleotide sequence ID" value="NZ_AP028654.1"/>
</dbReference>
<keyword evidence="8 10" id="KW-0694">RNA-binding</keyword>
<dbReference type="PANTHER" id="PTHR32120:SF10">
    <property type="entry name" value="SMALL RIBOSOMAL SUBUNIT BIOGENESIS GTPASE RSGA"/>
    <property type="match status" value="1"/>
</dbReference>
<feature type="binding site" evidence="10">
    <location>
        <begin position="207"/>
        <end position="215"/>
    </location>
    <ligand>
        <name>GTP</name>
        <dbReference type="ChEBI" id="CHEBI:37565"/>
    </ligand>
</feature>
<proteinExistence type="inferred from homology"/>
<dbReference type="Proteomes" id="UP001321786">
    <property type="component" value="Chromosome"/>
</dbReference>
<dbReference type="Gene3D" id="1.10.40.50">
    <property type="entry name" value="Probable gtpase engc, domain 3"/>
    <property type="match status" value="1"/>
</dbReference>
<keyword evidence="7 10" id="KW-0862">Zinc</keyword>
<keyword evidence="9 10" id="KW-0342">GTP-binding</keyword>
<dbReference type="Gene3D" id="3.40.50.300">
    <property type="entry name" value="P-loop containing nucleotide triphosphate hydrolases"/>
    <property type="match status" value="1"/>
</dbReference>
<evidence type="ECO:0000256" key="9">
    <source>
        <dbReference type="ARBA" id="ARBA00023134"/>
    </source>
</evidence>
<keyword evidence="4 10" id="KW-0699">rRNA-binding</keyword>
<evidence type="ECO:0000313" key="13">
    <source>
        <dbReference type="EMBL" id="BEP30030.1"/>
    </source>
</evidence>
<keyword evidence="3 10" id="KW-0479">Metal-binding</keyword>
<evidence type="ECO:0000256" key="3">
    <source>
        <dbReference type="ARBA" id="ARBA00022723"/>
    </source>
</evidence>
<evidence type="ECO:0000256" key="5">
    <source>
        <dbReference type="ARBA" id="ARBA00022741"/>
    </source>
</evidence>
<dbReference type="InterPro" id="IPR027417">
    <property type="entry name" value="P-loop_NTPase"/>
</dbReference>
<evidence type="ECO:0000256" key="2">
    <source>
        <dbReference type="ARBA" id="ARBA00022517"/>
    </source>
</evidence>
<feature type="binding site" evidence="10">
    <location>
        <begin position="155"/>
        <end position="158"/>
    </location>
    <ligand>
        <name>GTP</name>
        <dbReference type="ChEBI" id="CHEBI:37565"/>
    </ligand>
</feature>
<gene>
    <name evidence="13" type="primary">rsgA_2</name>
    <name evidence="10" type="synonym">rsgA</name>
    <name evidence="13" type="ORF">HLPR_23610</name>
</gene>
<dbReference type="KEGG" id="hprf:HLPR_23610"/>
<dbReference type="HAMAP" id="MF_01820">
    <property type="entry name" value="GTPase_RsgA"/>
    <property type="match status" value="1"/>
</dbReference>
<evidence type="ECO:0000256" key="7">
    <source>
        <dbReference type="ARBA" id="ARBA00022833"/>
    </source>
</evidence>
<dbReference type="SUPFAM" id="SSF52540">
    <property type="entry name" value="P-loop containing nucleoside triphosphate hydrolases"/>
    <property type="match status" value="1"/>
</dbReference>
<dbReference type="EC" id="3.6.1.-" evidence="10"/>
<dbReference type="InterPro" id="IPR004881">
    <property type="entry name" value="Ribosome_biogen_GTPase_RsgA"/>
</dbReference>
<comment type="similarity">
    <text evidence="10">Belongs to the TRAFAC class YlqF/YawG GTPase family. RsgA subfamily.</text>
</comment>
<dbReference type="GO" id="GO:0003924">
    <property type="term" value="F:GTPase activity"/>
    <property type="evidence" value="ECO:0007669"/>
    <property type="project" value="UniProtKB-UniRule"/>
</dbReference>
<dbReference type="NCBIfam" id="TIGR00157">
    <property type="entry name" value="ribosome small subunit-dependent GTPase A"/>
    <property type="match status" value="1"/>
</dbReference>
<keyword evidence="2 10" id="KW-0690">Ribosome biogenesis</keyword>
<evidence type="ECO:0000259" key="11">
    <source>
        <dbReference type="PROSITE" id="PS50936"/>
    </source>
</evidence>
<organism evidence="13 14">
    <name type="scientific">Helicovermis profundi</name>
    <dbReference type="NCBI Taxonomy" id="3065157"/>
    <lineage>
        <taxon>Bacteria</taxon>
        <taxon>Bacillati</taxon>
        <taxon>Bacillota</taxon>
        <taxon>Clostridia</taxon>
        <taxon>Helicovermis</taxon>
    </lineage>
</organism>
<keyword evidence="1 10" id="KW-0963">Cytoplasm</keyword>
<evidence type="ECO:0000256" key="6">
    <source>
        <dbReference type="ARBA" id="ARBA00022801"/>
    </source>
</evidence>
<dbReference type="GO" id="GO:0005525">
    <property type="term" value="F:GTP binding"/>
    <property type="evidence" value="ECO:0007669"/>
    <property type="project" value="UniProtKB-UniRule"/>
</dbReference>
<dbReference type="PROSITE" id="PS50936">
    <property type="entry name" value="ENGC_GTPASE"/>
    <property type="match status" value="1"/>
</dbReference>
<dbReference type="Pfam" id="PF03193">
    <property type="entry name" value="RsgA_GTPase"/>
    <property type="match status" value="1"/>
</dbReference>
<dbReference type="PROSITE" id="PS51721">
    <property type="entry name" value="G_CP"/>
    <property type="match status" value="1"/>
</dbReference>
<dbReference type="EMBL" id="AP028654">
    <property type="protein sequence ID" value="BEP30030.1"/>
    <property type="molecule type" value="Genomic_DNA"/>
</dbReference>
<evidence type="ECO:0000256" key="1">
    <source>
        <dbReference type="ARBA" id="ARBA00022490"/>
    </source>
</evidence>
<reference evidence="13 14" key="1">
    <citation type="submission" date="2023-08" db="EMBL/GenBank/DDBJ databases">
        <title>Helicovermis profunda gen. nov., sp. nov., a novel mesophilic, fermentative bacterium within the Bacillota from a deep-sea hydrothermal vent chimney.</title>
        <authorList>
            <person name="Miyazaki U."/>
            <person name="Mizutani D."/>
            <person name="Hashimoto Y."/>
            <person name="Tame A."/>
            <person name="Sawayama S."/>
            <person name="Miyazaki J."/>
            <person name="Takai K."/>
            <person name="Nakagawa S."/>
        </authorList>
    </citation>
    <scope>NUCLEOTIDE SEQUENCE [LARGE SCALE GENOMIC DNA]</scope>
    <source>
        <strain evidence="13 14">S502</strain>
    </source>
</reference>
<dbReference type="AlphaFoldDB" id="A0AAU9E7D8"/>